<gene>
    <name evidence="1" type="ORF">LCGC14_0624450</name>
</gene>
<dbReference type="InterPro" id="IPR056209">
    <property type="entry name" value="SU10_adaptor"/>
</dbReference>
<dbReference type="EMBL" id="LAZR01001070">
    <property type="protein sequence ID" value="KKN51284.1"/>
    <property type="molecule type" value="Genomic_DNA"/>
</dbReference>
<organism evidence="1">
    <name type="scientific">marine sediment metagenome</name>
    <dbReference type="NCBI Taxonomy" id="412755"/>
    <lineage>
        <taxon>unclassified sequences</taxon>
        <taxon>metagenomes</taxon>
        <taxon>ecological metagenomes</taxon>
    </lineage>
</organism>
<accession>A0A0F9R902</accession>
<dbReference type="Pfam" id="PF24175">
    <property type="entry name" value="SU10_adaptor"/>
    <property type="match status" value="1"/>
</dbReference>
<reference evidence="1" key="1">
    <citation type="journal article" date="2015" name="Nature">
        <title>Complex archaea that bridge the gap between prokaryotes and eukaryotes.</title>
        <authorList>
            <person name="Spang A."/>
            <person name="Saw J.H."/>
            <person name="Jorgensen S.L."/>
            <person name="Zaremba-Niedzwiedzka K."/>
            <person name="Martijn J."/>
            <person name="Lind A.E."/>
            <person name="van Eijk R."/>
            <person name="Schleper C."/>
            <person name="Guy L."/>
            <person name="Ettema T.J."/>
        </authorList>
    </citation>
    <scope>NUCLEOTIDE SEQUENCE</scope>
</reference>
<protein>
    <submittedName>
        <fullName evidence="1">Uncharacterized protein</fullName>
    </submittedName>
</protein>
<sequence length="254" mass="27783">MPEPDQIPTSFAQLKVMLGHAIDRGGDSQLDPTLKGQLLNAAEQYICSELGGDAYFLEATSEIVLPIGQSPTAEADGVLVLSAQVANVLSFRDESNLRPLGKMDRERWNSFITDPSATTGPARAWCQFGYIRRTNAESPGMPYGQIKIRFWPIPSADQTLNYDYILKPGAMQWDDDYSVIPISFHFALIEVASWFAGAYDIGATAMQKHQQLAGVLMTGLRRDAIRMKAMTGNTSFIPGEVHARNAGLTLPGDA</sequence>
<proteinExistence type="predicted"/>
<dbReference type="AlphaFoldDB" id="A0A0F9R902"/>
<name>A0A0F9R902_9ZZZZ</name>
<evidence type="ECO:0000313" key="1">
    <source>
        <dbReference type="EMBL" id="KKN51284.1"/>
    </source>
</evidence>
<comment type="caution">
    <text evidence="1">The sequence shown here is derived from an EMBL/GenBank/DDBJ whole genome shotgun (WGS) entry which is preliminary data.</text>
</comment>